<organism evidence="3 4">
    <name type="scientific">Mycena alexandri</name>
    <dbReference type="NCBI Taxonomy" id="1745969"/>
    <lineage>
        <taxon>Eukaryota</taxon>
        <taxon>Fungi</taxon>
        <taxon>Dikarya</taxon>
        <taxon>Basidiomycota</taxon>
        <taxon>Agaricomycotina</taxon>
        <taxon>Agaricomycetes</taxon>
        <taxon>Agaricomycetidae</taxon>
        <taxon>Agaricales</taxon>
        <taxon>Marasmiineae</taxon>
        <taxon>Mycenaceae</taxon>
        <taxon>Mycena</taxon>
    </lineage>
</organism>
<gene>
    <name evidence="3" type="ORF">C8F04DRAFT_1296928</name>
</gene>
<keyword evidence="2" id="KW-0472">Membrane</keyword>
<name>A0AAD6SF19_9AGAR</name>
<keyword evidence="4" id="KW-1185">Reference proteome</keyword>
<dbReference type="EMBL" id="JARJCM010000139">
    <property type="protein sequence ID" value="KAJ7026340.1"/>
    <property type="molecule type" value="Genomic_DNA"/>
</dbReference>
<feature type="transmembrane region" description="Helical" evidence="2">
    <location>
        <begin position="281"/>
        <end position="303"/>
    </location>
</feature>
<dbReference type="AlphaFoldDB" id="A0AAD6SF19"/>
<sequence>MPAPSGVWYLREFGIAPASLLSVAAVARSPVNAEERTESAWRRCRLARRVRSAPSTARGGVQGHTVRGVRVPAEVPVLPPSASVSAPPSPVASTSRTVLAHTTAAASASAGGTRILRQRPSTPALKTRGAGDAASASAPTPTKKRKSPDLQEAGTRKRSRVRCPAEMLAFLGGVSCDVSRLVYRRCLVVEEEDVVDVDGSTDVVPHTTPTTRKGKGKAPSPPSASASPSSSSLSSPAASRAASSSSAQNLTTNHKIVDIASAYGSAVPRRMTRRTARQMQALYASGGVSVSCLAFLLSLFVILHPRPFVHPPQSCSLSPHPHLPHTGFSTPPCVLTLSHSHLRVRASPSVPPILVIFLSLLILFNHPTAPYHPLHLLPSFTPSPHRFYSYHLSTHRSLSTTPPSLATYSPAHCLPTIDTTSSVSMPPVFSSHPFLPSLLPKTRVKLAS</sequence>
<feature type="compositionally biased region" description="Low complexity" evidence="1">
    <location>
        <begin position="103"/>
        <end position="113"/>
    </location>
</feature>
<evidence type="ECO:0000256" key="2">
    <source>
        <dbReference type="SAM" id="Phobius"/>
    </source>
</evidence>
<feature type="region of interest" description="Disordered" evidence="1">
    <location>
        <begin position="79"/>
        <end position="98"/>
    </location>
</feature>
<feature type="region of interest" description="Disordered" evidence="1">
    <location>
        <begin position="199"/>
        <end position="247"/>
    </location>
</feature>
<keyword evidence="2" id="KW-1133">Transmembrane helix</keyword>
<comment type="caution">
    <text evidence="3">The sequence shown here is derived from an EMBL/GenBank/DDBJ whole genome shotgun (WGS) entry which is preliminary data.</text>
</comment>
<protein>
    <submittedName>
        <fullName evidence="3">Uncharacterized protein</fullName>
    </submittedName>
</protein>
<evidence type="ECO:0000313" key="4">
    <source>
        <dbReference type="Proteomes" id="UP001218188"/>
    </source>
</evidence>
<feature type="region of interest" description="Disordered" evidence="1">
    <location>
        <begin position="103"/>
        <end position="159"/>
    </location>
</feature>
<reference evidence="3" key="1">
    <citation type="submission" date="2023-03" db="EMBL/GenBank/DDBJ databases">
        <title>Massive genome expansion in bonnet fungi (Mycena s.s.) driven by repeated elements and novel gene families across ecological guilds.</title>
        <authorList>
            <consortium name="Lawrence Berkeley National Laboratory"/>
            <person name="Harder C.B."/>
            <person name="Miyauchi S."/>
            <person name="Viragh M."/>
            <person name="Kuo A."/>
            <person name="Thoen E."/>
            <person name="Andreopoulos B."/>
            <person name="Lu D."/>
            <person name="Skrede I."/>
            <person name="Drula E."/>
            <person name="Henrissat B."/>
            <person name="Morin E."/>
            <person name="Kohler A."/>
            <person name="Barry K."/>
            <person name="LaButti K."/>
            <person name="Morin E."/>
            <person name="Salamov A."/>
            <person name="Lipzen A."/>
            <person name="Mereny Z."/>
            <person name="Hegedus B."/>
            <person name="Baldrian P."/>
            <person name="Stursova M."/>
            <person name="Weitz H."/>
            <person name="Taylor A."/>
            <person name="Grigoriev I.V."/>
            <person name="Nagy L.G."/>
            <person name="Martin F."/>
            <person name="Kauserud H."/>
        </authorList>
    </citation>
    <scope>NUCLEOTIDE SEQUENCE</scope>
    <source>
        <strain evidence="3">CBHHK200</strain>
    </source>
</reference>
<proteinExistence type="predicted"/>
<evidence type="ECO:0000313" key="3">
    <source>
        <dbReference type="EMBL" id="KAJ7026340.1"/>
    </source>
</evidence>
<accession>A0AAD6SF19</accession>
<evidence type="ECO:0000256" key="1">
    <source>
        <dbReference type="SAM" id="MobiDB-lite"/>
    </source>
</evidence>
<feature type="compositionally biased region" description="Low complexity" evidence="1">
    <location>
        <begin position="223"/>
        <end position="247"/>
    </location>
</feature>
<dbReference type="Proteomes" id="UP001218188">
    <property type="component" value="Unassembled WGS sequence"/>
</dbReference>
<keyword evidence="2" id="KW-0812">Transmembrane</keyword>